<dbReference type="RefSeq" id="WP_345480689.1">
    <property type="nucleotide sequence ID" value="NZ_BAABLP010000003.1"/>
</dbReference>
<gene>
    <name evidence="1" type="ORF">GCM10025783_17020</name>
</gene>
<reference evidence="2" key="1">
    <citation type="journal article" date="2019" name="Int. J. Syst. Evol. Microbiol.">
        <title>The Global Catalogue of Microorganisms (GCM) 10K type strain sequencing project: providing services to taxonomists for standard genome sequencing and annotation.</title>
        <authorList>
            <consortium name="The Broad Institute Genomics Platform"/>
            <consortium name="The Broad Institute Genome Sequencing Center for Infectious Disease"/>
            <person name="Wu L."/>
            <person name="Ma J."/>
        </authorList>
    </citation>
    <scope>NUCLEOTIDE SEQUENCE [LARGE SCALE GENOMIC DNA]</scope>
    <source>
        <strain evidence="2">JCM 19015</strain>
    </source>
</reference>
<dbReference type="Proteomes" id="UP001500121">
    <property type="component" value="Unassembled WGS sequence"/>
</dbReference>
<protein>
    <submittedName>
        <fullName evidence="1">AAA family ATPase</fullName>
    </submittedName>
</protein>
<name>A0ABP8Z3R3_9MICO</name>
<comment type="caution">
    <text evidence="1">The sequence shown here is derived from an EMBL/GenBank/DDBJ whole genome shotgun (WGS) entry which is preliminary data.</text>
</comment>
<organism evidence="1 2">
    <name type="scientific">Amnibacterium soli</name>
    <dbReference type="NCBI Taxonomy" id="1282736"/>
    <lineage>
        <taxon>Bacteria</taxon>
        <taxon>Bacillati</taxon>
        <taxon>Actinomycetota</taxon>
        <taxon>Actinomycetes</taxon>
        <taxon>Micrococcales</taxon>
        <taxon>Microbacteriaceae</taxon>
        <taxon>Amnibacterium</taxon>
    </lineage>
</organism>
<evidence type="ECO:0000313" key="2">
    <source>
        <dbReference type="Proteomes" id="UP001500121"/>
    </source>
</evidence>
<sequence length="196" mass="20683">MAEPLPPAAAVAAVRALAAARRSWTVLIDGGSGAGKSTLADLLVAATGAVLVRLDDLYPGWDGLAAGAEAVRRDLLVPRATGRAGTWRRWDWASDAPAERSVVPAGGGLVCEGSGVLTRASAPLADLAVWVDLDEPERRRRAIARDGEPYARQWRRWAAQEAAAIAVQEPQRLAGLVVDGRSLPQPMVSDLTEDAH</sequence>
<dbReference type="InterPro" id="IPR027417">
    <property type="entry name" value="P-loop_NTPase"/>
</dbReference>
<dbReference type="Gene3D" id="3.40.50.300">
    <property type="entry name" value="P-loop containing nucleotide triphosphate hydrolases"/>
    <property type="match status" value="1"/>
</dbReference>
<dbReference type="EMBL" id="BAABLP010000003">
    <property type="protein sequence ID" value="GAA4745752.1"/>
    <property type="molecule type" value="Genomic_DNA"/>
</dbReference>
<dbReference type="SUPFAM" id="SSF52540">
    <property type="entry name" value="P-loop containing nucleoside triphosphate hydrolases"/>
    <property type="match status" value="1"/>
</dbReference>
<accession>A0ABP8Z3R3</accession>
<dbReference type="NCBIfam" id="NF005115">
    <property type="entry name" value="PRK06547.1"/>
    <property type="match status" value="1"/>
</dbReference>
<dbReference type="CDD" id="cd02019">
    <property type="entry name" value="NK"/>
    <property type="match status" value="1"/>
</dbReference>
<keyword evidence="2" id="KW-1185">Reference proteome</keyword>
<proteinExistence type="predicted"/>
<evidence type="ECO:0000313" key="1">
    <source>
        <dbReference type="EMBL" id="GAA4745752.1"/>
    </source>
</evidence>